<dbReference type="AlphaFoldDB" id="F7XM16"/>
<dbReference type="Pfam" id="PF00004">
    <property type="entry name" value="AAA"/>
    <property type="match status" value="1"/>
</dbReference>
<dbReference type="Gene3D" id="3.40.50.300">
    <property type="entry name" value="P-loop containing nucleotide triphosphate hydrolases"/>
    <property type="match status" value="1"/>
</dbReference>
<dbReference type="GO" id="GO:0016887">
    <property type="term" value="F:ATP hydrolysis activity"/>
    <property type="evidence" value="ECO:0007669"/>
    <property type="project" value="InterPro"/>
</dbReference>
<gene>
    <name evidence="2" type="ordered locus">Mzhil_1305</name>
</gene>
<feature type="domain" description="ATPase AAA-type core" evidence="1">
    <location>
        <begin position="24"/>
        <end position="99"/>
    </location>
</feature>
<dbReference type="RefSeq" id="WP_013898595.1">
    <property type="nucleotide sequence ID" value="NC_015676.1"/>
</dbReference>
<protein>
    <recommendedName>
        <fullName evidence="1">ATPase AAA-type core domain-containing protein</fullName>
    </recommendedName>
</protein>
<reference evidence="2 3" key="1">
    <citation type="submission" date="2010-07" db="EMBL/GenBank/DDBJ databases">
        <title>The complete genome of Methanosalsum zhilinae DSM 4017.</title>
        <authorList>
            <consortium name="US DOE Joint Genome Institute (JGI-PGF)"/>
            <person name="Lucas S."/>
            <person name="Copeland A."/>
            <person name="Lapidus A."/>
            <person name="Glavina del Rio T."/>
            <person name="Dalin E."/>
            <person name="Tice H."/>
            <person name="Bruce D."/>
            <person name="Goodwin L."/>
            <person name="Pitluck S."/>
            <person name="Kyrpides N."/>
            <person name="Mavromatis K."/>
            <person name="Ovchinnikova G."/>
            <person name="Daligault H."/>
            <person name="Detter J.C."/>
            <person name="Han C."/>
            <person name="Tapia R."/>
            <person name="Larimer F."/>
            <person name="Land M."/>
            <person name="Hauser L."/>
            <person name="Markowitz V."/>
            <person name="Cheng J.-F."/>
            <person name="Hugenholtz P."/>
            <person name="Woyke T."/>
            <person name="Wu D."/>
            <person name="Spring S."/>
            <person name="Schueler E."/>
            <person name="Brambilla E."/>
            <person name="Klenk H.-P."/>
            <person name="Eisen J.A."/>
        </authorList>
    </citation>
    <scope>NUCLEOTIDE SEQUENCE [LARGE SCALE GENOMIC DNA]</scope>
    <source>
        <strain evidence="3">DSM 4017 / NBRC 107636 / OCM 62 / WeN5</strain>
    </source>
</reference>
<dbReference type="InterPro" id="IPR027417">
    <property type="entry name" value="P-loop_NTPase"/>
</dbReference>
<dbReference type="SUPFAM" id="SSF52540">
    <property type="entry name" value="P-loop containing nucleoside triphosphate hydrolases"/>
    <property type="match status" value="1"/>
</dbReference>
<dbReference type="GeneID" id="10822941"/>
<evidence type="ECO:0000313" key="3">
    <source>
        <dbReference type="Proteomes" id="UP000006622"/>
    </source>
</evidence>
<dbReference type="NCBIfam" id="NF033453">
    <property type="entry name" value="BREX_3_BrxF"/>
    <property type="match status" value="1"/>
</dbReference>
<proteinExistence type="predicted"/>
<keyword evidence="3" id="KW-1185">Reference proteome</keyword>
<dbReference type="STRING" id="679901.Mzhil_1305"/>
<dbReference type="HOGENOM" id="CLU_1901978_0_0_2"/>
<evidence type="ECO:0000259" key="1">
    <source>
        <dbReference type="Pfam" id="PF00004"/>
    </source>
</evidence>
<organism evidence="2 3">
    <name type="scientific">Methanosalsum zhilinae (strain DSM 4017 / NBRC 107636 / OCM 62 / WeN5)</name>
    <name type="common">Methanohalophilus zhilinae</name>
    <dbReference type="NCBI Taxonomy" id="679901"/>
    <lineage>
        <taxon>Archaea</taxon>
        <taxon>Methanobacteriati</taxon>
        <taxon>Methanobacteriota</taxon>
        <taxon>Stenosarchaea group</taxon>
        <taxon>Methanomicrobia</taxon>
        <taxon>Methanosarcinales</taxon>
        <taxon>Methanosarcinaceae</taxon>
        <taxon>Methanosalsum</taxon>
    </lineage>
</organism>
<dbReference type="InterPro" id="IPR048067">
    <property type="entry name" value="BREX_3_BrxF"/>
</dbReference>
<accession>F7XM16</accession>
<dbReference type="KEGG" id="mzh:Mzhil_1305"/>
<dbReference type="EMBL" id="CP002101">
    <property type="protein sequence ID" value="AEH61158.1"/>
    <property type="molecule type" value="Genomic_DNA"/>
</dbReference>
<sequence>MAHKIQNKLKQYLKDTDDLYYKLILLVGKQGSGKTAVIKDVADELSVPVINVNVSISEQLIELTSKQRSLHISQILEDIIDNNFSIKFLDNVEMLFDRKLKLDPLRILQKNLKKSRCRCILEWLCRGWKADIC</sequence>
<dbReference type="InterPro" id="IPR003959">
    <property type="entry name" value="ATPase_AAA_core"/>
</dbReference>
<evidence type="ECO:0000313" key="2">
    <source>
        <dbReference type="EMBL" id="AEH61158.1"/>
    </source>
</evidence>
<dbReference type="GO" id="GO:0005524">
    <property type="term" value="F:ATP binding"/>
    <property type="evidence" value="ECO:0007669"/>
    <property type="project" value="InterPro"/>
</dbReference>
<name>F7XM16_METZD</name>
<dbReference type="OrthoDB" id="141559at2157"/>
<dbReference type="Proteomes" id="UP000006622">
    <property type="component" value="Chromosome"/>
</dbReference>